<dbReference type="OMA" id="WVAPRES"/>
<feature type="region of interest" description="Disordered" evidence="1">
    <location>
        <begin position="114"/>
        <end position="144"/>
    </location>
</feature>
<evidence type="ECO:0000256" key="1">
    <source>
        <dbReference type="SAM" id="MobiDB-lite"/>
    </source>
</evidence>
<dbReference type="Proteomes" id="UP000008744">
    <property type="component" value="Unassembled WGS sequence"/>
</dbReference>
<proteinExistence type="predicted"/>
<dbReference type="EMBL" id="CH479255">
    <property type="protein sequence ID" value="EDW38734.1"/>
    <property type="molecule type" value="Genomic_DNA"/>
</dbReference>
<dbReference type="AlphaFoldDB" id="B4HBG8"/>
<evidence type="ECO:0000313" key="2">
    <source>
        <dbReference type="EMBL" id="EDW38734.1"/>
    </source>
</evidence>
<name>B4HBG8_DROPE</name>
<sequence length="144" mass="15908">MTEYREKRRAAFILGNDDPVLLASAIGIESRRWTTATVLPDYQPAKAGKSWVAPRESESHRLPRRLETPETPSIEIKAAVWDVASVVSDDILDGYVSDESDLATGLKLIRVGEELDSSESDHDKTLLEVKQNVADNPADKPPPL</sequence>
<accession>B4HBG8</accession>
<protein>
    <submittedName>
        <fullName evidence="2">GL25474</fullName>
    </submittedName>
</protein>
<reference evidence="2 3" key="1">
    <citation type="journal article" date="2007" name="Nature">
        <title>Evolution of genes and genomes on the Drosophila phylogeny.</title>
        <authorList>
            <consortium name="Drosophila 12 Genomes Consortium"/>
            <person name="Clark A.G."/>
            <person name="Eisen M.B."/>
            <person name="Smith D.R."/>
            <person name="Bergman C.M."/>
            <person name="Oliver B."/>
            <person name="Markow T.A."/>
            <person name="Kaufman T.C."/>
            <person name="Kellis M."/>
            <person name="Gelbart W."/>
            <person name="Iyer V.N."/>
            <person name="Pollard D.A."/>
            <person name="Sackton T.B."/>
            <person name="Larracuente A.M."/>
            <person name="Singh N.D."/>
            <person name="Abad J.P."/>
            <person name="Abt D.N."/>
            <person name="Adryan B."/>
            <person name="Aguade M."/>
            <person name="Akashi H."/>
            <person name="Anderson W.W."/>
            <person name="Aquadro C.F."/>
            <person name="Ardell D.H."/>
            <person name="Arguello R."/>
            <person name="Artieri C.G."/>
            <person name="Barbash D.A."/>
            <person name="Barker D."/>
            <person name="Barsanti P."/>
            <person name="Batterham P."/>
            <person name="Batzoglou S."/>
            <person name="Begun D."/>
            <person name="Bhutkar A."/>
            <person name="Blanco E."/>
            <person name="Bosak S.A."/>
            <person name="Bradley R.K."/>
            <person name="Brand A.D."/>
            <person name="Brent M.R."/>
            <person name="Brooks A.N."/>
            <person name="Brown R.H."/>
            <person name="Butlin R.K."/>
            <person name="Caggese C."/>
            <person name="Calvi B.R."/>
            <person name="Bernardo de Carvalho A."/>
            <person name="Caspi A."/>
            <person name="Castrezana S."/>
            <person name="Celniker S.E."/>
            <person name="Chang J.L."/>
            <person name="Chapple C."/>
            <person name="Chatterji S."/>
            <person name="Chinwalla A."/>
            <person name="Civetta A."/>
            <person name="Clifton S.W."/>
            <person name="Comeron J.M."/>
            <person name="Costello J.C."/>
            <person name="Coyne J.A."/>
            <person name="Daub J."/>
            <person name="David R.G."/>
            <person name="Delcher A.L."/>
            <person name="Delehaunty K."/>
            <person name="Do C.B."/>
            <person name="Ebling H."/>
            <person name="Edwards K."/>
            <person name="Eickbush T."/>
            <person name="Evans J.D."/>
            <person name="Filipski A."/>
            <person name="Findeiss S."/>
            <person name="Freyhult E."/>
            <person name="Fulton L."/>
            <person name="Fulton R."/>
            <person name="Garcia A.C."/>
            <person name="Gardiner A."/>
            <person name="Garfield D.A."/>
            <person name="Garvin B.E."/>
            <person name="Gibson G."/>
            <person name="Gilbert D."/>
            <person name="Gnerre S."/>
            <person name="Godfrey J."/>
            <person name="Good R."/>
            <person name="Gotea V."/>
            <person name="Gravely B."/>
            <person name="Greenberg A.J."/>
            <person name="Griffiths-Jones S."/>
            <person name="Gross S."/>
            <person name="Guigo R."/>
            <person name="Gustafson E.A."/>
            <person name="Haerty W."/>
            <person name="Hahn M.W."/>
            <person name="Halligan D.L."/>
            <person name="Halpern A.L."/>
            <person name="Halter G.M."/>
            <person name="Han M.V."/>
            <person name="Heger A."/>
            <person name="Hillier L."/>
            <person name="Hinrichs A.S."/>
            <person name="Holmes I."/>
            <person name="Hoskins R.A."/>
            <person name="Hubisz M.J."/>
            <person name="Hultmark D."/>
            <person name="Huntley M.A."/>
            <person name="Jaffe D.B."/>
            <person name="Jagadeeshan S."/>
            <person name="Jeck W.R."/>
            <person name="Johnson J."/>
            <person name="Jones C.D."/>
            <person name="Jordan W.C."/>
            <person name="Karpen G.H."/>
            <person name="Kataoka E."/>
            <person name="Keightley P.D."/>
            <person name="Kheradpour P."/>
            <person name="Kirkness E.F."/>
            <person name="Koerich L.B."/>
            <person name="Kristiansen K."/>
            <person name="Kudrna D."/>
            <person name="Kulathinal R.J."/>
            <person name="Kumar S."/>
            <person name="Kwok R."/>
            <person name="Lander E."/>
            <person name="Langley C.H."/>
            <person name="Lapoint R."/>
            <person name="Lazzaro B.P."/>
            <person name="Lee S.J."/>
            <person name="Levesque L."/>
            <person name="Li R."/>
            <person name="Lin C.F."/>
            <person name="Lin M.F."/>
            <person name="Lindblad-Toh K."/>
            <person name="Llopart A."/>
            <person name="Long M."/>
            <person name="Low L."/>
            <person name="Lozovsky E."/>
            <person name="Lu J."/>
            <person name="Luo M."/>
            <person name="Machado C.A."/>
            <person name="Makalowski W."/>
            <person name="Marzo M."/>
            <person name="Matsuda M."/>
            <person name="Matzkin L."/>
            <person name="McAllister B."/>
            <person name="McBride C.S."/>
            <person name="McKernan B."/>
            <person name="McKernan K."/>
            <person name="Mendez-Lago M."/>
            <person name="Minx P."/>
            <person name="Mollenhauer M.U."/>
            <person name="Montooth K."/>
            <person name="Mount S.M."/>
            <person name="Mu X."/>
            <person name="Myers E."/>
            <person name="Negre B."/>
            <person name="Newfeld S."/>
            <person name="Nielsen R."/>
            <person name="Noor M.A."/>
            <person name="O'Grady P."/>
            <person name="Pachter L."/>
            <person name="Papaceit M."/>
            <person name="Parisi M.J."/>
            <person name="Parisi M."/>
            <person name="Parts L."/>
            <person name="Pedersen J.S."/>
            <person name="Pesole G."/>
            <person name="Phillippy A.M."/>
            <person name="Ponting C.P."/>
            <person name="Pop M."/>
            <person name="Porcelli D."/>
            <person name="Powell J.R."/>
            <person name="Prohaska S."/>
            <person name="Pruitt K."/>
            <person name="Puig M."/>
            <person name="Quesneville H."/>
            <person name="Ram K.R."/>
            <person name="Rand D."/>
            <person name="Rasmussen M.D."/>
            <person name="Reed L.K."/>
            <person name="Reenan R."/>
            <person name="Reily A."/>
            <person name="Remington K.A."/>
            <person name="Rieger T.T."/>
            <person name="Ritchie M.G."/>
            <person name="Robin C."/>
            <person name="Rogers Y.H."/>
            <person name="Rohde C."/>
            <person name="Rozas J."/>
            <person name="Rubenfield M.J."/>
            <person name="Ruiz A."/>
            <person name="Russo S."/>
            <person name="Salzberg S.L."/>
            <person name="Sanchez-Gracia A."/>
            <person name="Saranga D.J."/>
            <person name="Sato H."/>
            <person name="Schaeffer S.W."/>
            <person name="Schatz M.C."/>
            <person name="Schlenke T."/>
            <person name="Schwartz R."/>
            <person name="Segarra C."/>
            <person name="Singh R.S."/>
            <person name="Sirot L."/>
            <person name="Sirota M."/>
            <person name="Sisneros N.B."/>
            <person name="Smith C.D."/>
            <person name="Smith T.F."/>
            <person name="Spieth J."/>
            <person name="Stage D.E."/>
            <person name="Stark A."/>
            <person name="Stephan W."/>
            <person name="Strausberg R.L."/>
            <person name="Strempel S."/>
            <person name="Sturgill D."/>
            <person name="Sutton G."/>
            <person name="Sutton G.G."/>
            <person name="Tao W."/>
            <person name="Teichmann S."/>
            <person name="Tobari Y.N."/>
            <person name="Tomimura Y."/>
            <person name="Tsolas J.M."/>
            <person name="Valente V.L."/>
            <person name="Venter E."/>
            <person name="Venter J.C."/>
            <person name="Vicario S."/>
            <person name="Vieira F.G."/>
            <person name="Vilella A.J."/>
            <person name="Villasante A."/>
            <person name="Walenz B."/>
            <person name="Wang J."/>
            <person name="Wasserman M."/>
            <person name="Watts T."/>
            <person name="Wilson D."/>
            <person name="Wilson R.K."/>
            <person name="Wing R.A."/>
            <person name="Wolfner M.F."/>
            <person name="Wong A."/>
            <person name="Wong G.K."/>
            <person name="Wu C.I."/>
            <person name="Wu G."/>
            <person name="Yamamoto D."/>
            <person name="Yang H.P."/>
            <person name="Yang S.P."/>
            <person name="Yorke J.A."/>
            <person name="Yoshida K."/>
            <person name="Zdobnov E."/>
            <person name="Zhang P."/>
            <person name="Zhang Y."/>
            <person name="Zimin A.V."/>
            <person name="Baldwin J."/>
            <person name="Abdouelleil A."/>
            <person name="Abdulkadir J."/>
            <person name="Abebe A."/>
            <person name="Abera B."/>
            <person name="Abreu J."/>
            <person name="Acer S.C."/>
            <person name="Aftuck L."/>
            <person name="Alexander A."/>
            <person name="An P."/>
            <person name="Anderson E."/>
            <person name="Anderson S."/>
            <person name="Arachi H."/>
            <person name="Azer M."/>
            <person name="Bachantsang P."/>
            <person name="Barry A."/>
            <person name="Bayul T."/>
            <person name="Berlin A."/>
            <person name="Bessette D."/>
            <person name="Bloom T."/>
            <person name="Blye J."/>
            <person name="Boguslavskiy L."/>
            <person name="Bonnet C."/>
            <person name="Boukhgalter B."/>
            <person name="Bourzgui I."/>
            <person name="Brown A."/>
            <person name="Cahill P."/>
            <person name="Channer S."/>
            <person name="Cheshatsang Y."/>
            <person name="Chuda L."/>
            <person name="Citroen M."/>
            <person name="Collymore A."/>
            <person name="Cooke P."/>
            <person name="Costello M."/>
            <person name="D'Aco K."/>
            <person name="Daza R."/>
            <person name="De Haan G."/>
            <person name="DeGray S."/>
            <person name="DeMaso C."/>
            <person name="Dhargay N."/>
            <person name="Dooley K."/>
            <person name="Dooley E."/>
            <person name="Doricent M."/>
            <person name="Dorje P."/>
            <person name="Dorjee K."/>
            <person name="Dupes A."/>
            <person name="Elong R."/>
            <person name="Falk J."/>
            <person name="Farina A."/>
            <person name="Faro S."/>
            <person name="Ferguson D."/>
            <person name="Fisher S."/>
            <person name="Foley C.D."/>
            <person name="Franke A."/>
            <person name="Friedrich D."/>
            <person name="Gadbois L."/>
            <person name="Gearin G."/>
            <person name="Gearin C.R."/>
            <person name="Giannoukos G."/>
            <person name="Goode T."/>
            <person name="Graham J."/>
            <person name="Grandbois E."/>
            <person name="Grewal S."/>
            <person name="Gyaltsen K."/>
            <person name="Hafez N."/>
            <person name="Hagos B."/>
            <person name="Hall J."/>
            <person name="Henson C."/>
            <person name="Hollinger A."/>
            <person name="Honan T."/>
            <person name="Huard M.D."/>
            <person name="Hughes L."/>
            <person name="Hurhula B."/>
            <person name="Husby M.E."/>
            <person name="Kamat A."/>
            <person name="Kanga B."/>
            <person name="Kashin S."/>
            <person name="Khazanovich D."/>
            <person name="Kisner P."/>
            <person name="Lance K."/>
            <person name="Lara M."/>
            <person name="Lee W."/>
            <person name="Lennon N."/>
            <person name="Letendre F."/>
            <person name="LeVine R."/>
            <person name="Lipovsky A."/>
            <person name="Liu X."/>
            <person name="Liu J."/>
            <person name="Liu S."/>
            <person name="Lokyitsang T."/>
            <person name="Lokyitsang Y."/>
            <person name="Lubonja R."/>
            <person name="Lui A."/>
            <person name="MacDonald P."/>
            <person name="Magnisalis V."/>
            <person name="Maru K."/>
            <person name="Matthews C."/>
            <person name="McCusker W."/>
            <person name="McDonough S."/>
            <person name="Mehta T."/>
            <person name="Meldrim J."/>
            <person name="Meneus L."/>
            <person name="Mihai O."/>
            <person name="Mihalev A."/>
            <person name="Mihova T."/>
            <person name="Mittelman R."/>
            <person name="Mlenga V."/>
            <person name="Montmayeur A."/>
            <person name="Mulrain L."/>
            <person name="Navidi A."/>
            <person name="Naylor J."/>
            <person name="Negash T."/>
            <person name="Nguyen T."/>
            <person name="Nguyen N."/>
            <person name="Nicol R."/>
            <person name="Norbu C."/>
            <person name="Norbu N."/>
            <person name="Novod N."/>
            <person name="O'Neill B."/>
            <person name="Osman S."/>
            <person name="Markiewicz E."/>
            <person name="Oyono O.L."/>
            <person name="Patti C."/>
            <person name="Phunkhang P."/>
            <person name="Pierre F."/>
            <person name="Priest M."/>
            <person name="Raghuraman S."/>
            <person name="Rege F."/>
            <person name="Reyes R."/>
            <person name="Rise C."/>
            <person name="Rogov P."/>
            <person name="Ross K."/>
            <person name="Ryan E."/>
            <person name="Settipalli S."/>
            <person name="Shea T."/>
            <person name="Sherpa N."/>
            <person name="Shi L."/>
            <person name="Shih D."/>
            <person name="Sparrow T."/>
            <person name="Spaulding J."/>
            <person name="Stalker J."/>
            <person name="Stange-Thomann N."/>
            <person name="Stavropoulos S."/>
            <person name="Stone C."/>
            <person name="Strader C."/>
            <person name="Tesfaye S."/>
            <person name="Thomson T."/>
            <person name="Thoulutsang Y."/>
            <person name="Thoulutsang D."/>
            <person name="Topham K."/>
            <person name="Topping I."/>
            <person name="Tsamla T."/>
            <person name="Vassiliev H."/>
            <person name="Vo A."/>
            <person name="Wangchuk T."/>
            <person name="Wangdi T."/>
            <person name="Weiand M."/>
            <person name="Wilkinson J."/>
            <person name="Wilson A."/>
            <person name="Yadav S."/>
            <person name="Young G."/>
            <person name="Yu Q."/>
            <person name="Zembek L."/>
            <person name="Zhong D."/>
            <person name="Zimmer A."/>
            <person name="Zwirko Z."/>
            <person name="Jaffe D.B."/>
            <person name="Alvarez P."/>
            <person name="Brockman W."/>
            <person name="Butler J."/>
            <person name="Chin C."/>
            <person name="Gnerre S."/>
            <person name="Grabherr M."/>
            <person name="Kleber M."/>
            <person name="Mauceli E."/>
            <person name="MacCallum I."/>
        </authorList>
    </citation>
    <scope>NUCLEOTIDE SEQUENCE [LARGE SCALE GENOMIC DNA]</scope>
    <source>
        <strain evidence="3">MSH-3 / Tucson 14011-0111.49</strain>
    </source>
</reference>
<evidence type="ECO:0000313" key="3">
    <source>
        <dbReference type="Proteomes" id="UP000008744"/>
    </source>
</evidence>
<gene>
    <name evidence="2" type="primary">Dper\GL25474</name>
    <name evidence="2" type="ORF">Dper_GL25474</name>
</gene>
<dbReference type="HOGENOM" id="CLU_1798468_0_0_1"/>
<organism evidence="3">
    <name type="scientific">Drosophila persimilis</name>
    <name type="common">Fruit fly</name>
    <dbReference type="NCBI Taxonomy" id="7234"/>
    <lineage>
        <taxon>Eukaryota</taxon>
        <taxon>Metazoa</taxon>
        <taxon>Ecdysozoa</taxon>
        <taxon>Arthropoda</taxon>
        <taxon>Hexapoda</taxon>
        <taxon>Insecta</taxon>
        <taxon>Pterygota</taxon>
        <taxon>Neoptera</taxon>
        <taxon>Endopterygota</taxon>
        <taxon>Diptera</taxon>
        <taxon>Brachycera</taxon>
        <taxon>Muscomorpha</taxon>
        <taxon>Ephydroidea</taxon>
        <taxon>Drosophilidae</taxon>
        <taxon>Drosophila</taxon>
        <taxon>Sophophora</taxon>
    </lineage>
</organism>
<keyword evidence="3" id="KW-1185">Reference proteome</keyword>